<accession>A0ABZ0XVF3</accession>
<protein>
    <recommendedName>
        <fullName evidence="4">Lipoprotein</fullName>
    </recommendedName>
</protein>
<evidence type="ECO:0000256" key="1">
    <source>
        <dbReference type="SAM" id="SignalP"/>
    </source>
</evidence>
<gene>
    <name evidence="2" type="ORF">SR858_22210</name>
</gene>
<feature type="signal peptide" evidence="1">
    <location>
        <begin position="1"/>
        <end position="20"/>
    </location>
</feature>
<reference evidence="2 3" key="1">
    <citation type="submission" date="2023-11" db="EMBL/GenBank/DDBJ databases">
        <title>MicrobeMod: A computational toolkit for identifying prokaryotic methylation and restriction-modification with nanopore sequencing.</title>
        <authorList>
            <person name="Crits-Christoph A."/>
            <person name="Kang S.C."/>
            <person name="Lee H."/>
            <person name="Ostrov N."/>
        </authorList>
    </citation>
    <scope>NUCLEOTIDE SEQUENCE [LARGE SCALE GENOMIC DNA]</scope>
    <source>
        <strain evidence="2 3">ATCC 25935</strain>
    </source>
</reference>
<dbReference type="Proteomes" id="UP001326110">
    <property type="component" value="Chromosome"/>
</dbReference>
<sequence length="242" mass="26325">MFVQRLRQLFPSTVTLLVFASVLSGCSATPPRTAEEDRNIKKVAIVSLLEEKTPVVHFGLTVFNNDQKVVDQKGELNRTALRVVEQRLQAARPQWSVVAVPPDTALAEKLNGGTPWVSLTHRVKPELQAIARDTGADLVFVVLDTTSDNPYARGMGIRTRTMNKENVGAATIHARIVLALLDKNGEEIRMSGGPDGSVPATEIGLNYDLSSLQDPAVEQRTAAAIRKQLDTTLQQAAGKMGY</sequence>
<organism evidence="2 3">
    <name type="scientific">Duganella zoogloeoides</name>
    <dbReference type="NCBI Taxonomy" id="75659"/>
    <lineage>
        <taxon>Bacteria</taxon>
        <taxon>Pseudomonadati</taxon>
        <taxon>Pseudomonadota</taxon>
        <taxon>Betaproteobacteria</taxon>
        <taxon>Burkholderiales</taxon>
        <taxon>Oxalobacteraceae</taxon>
        <taxon>Telluria group</taxon>
        <taxon>Duganella</taxon>
    </lineage>
</organism>
<keyword evidence="3" id="KW-1185">Reference proteome</keyword>
<evidence type="ECO:0000313" key="3">
    <source>
        <dbReference type="Proteomes" id="UP001326110"/>
    </source>
</evidence>
<name>A0ABZ0XVF3_9BURK</name>
<evidence type="ECO:0000313" key="2">
    <source>
        <dbReference type="EMBL" id="WQH03735.1"/>
    </source>
</evidence>
<proteinExistence type="predicted"/>
<dbReference type="PROSITE" id="PS51257">
    <property type="entry name" value="PROKAR_LIPOPROTEIN"/>
    <property type="match status" value="1"/>
</dbReference>
<evidence type="ECO:0008006" key="4">
    <source>
        <dbReference type="Google" id="ProtNLM"/>
    </source>
</evidence>
<dbReference type="GeneID" id="43163119"/>
<dbReference type="EMBL" id="CP140152">
    <property type="protein sequence ID" value="WQH03735.1"/>
    <property type="molecule type" value="Genomic_DNA"/>
</dbReference>
<keyword evidence="1" id="KW-0732">Signal</keyword>
<feature type="chain" id="PRO_5046684679" description="Lipoprotein" evidence="1">
    <location>
        <begin position="21"/>
        <end position="242"/>
    </location>
</feature>
<dbReference type="RefSeq" id="WP_019921354.1">
    <property type="nucleotide sequence ID" value="NZ_CP140152.1"/>
</dbReference>